<keyword evidence="7 12" id="KW-0342">GTP-binding</keyword>
<keyword evidence="5 12" id="KW-0378">Hydrolase</keyword>
<evidence type="ECO:0000256" key="12">
    <source>
        <dbReference type="HAMAP-Rule" id="MF_00118"/>
    </source>
</evidence>
<feature type="domain" description="Tr-type G" evidence="13">
    <location>
        <begin position="10"/>
        <end position="205"/>
    </location>
</feature>
<dbReference type="SUPFAM" id="SSF50465">
    <property type="entry name" value="EF-Tu/eEF-1alpha/eIF2-gamma C-terminal domain"/>
    <property type="match status" value="1"/>
</dbReference>
<comment type="subunit">
    <text evidence="11">(Microbial infection) Upon infection by bacteriophage Qbeta, part of the viral RNA-dependent RNA polymerase complex, the other subunits are the viral replicase catalytic subunit (AC P14647), host ribosomal protein S1 and EF-Ts.</text>
</comment>
<dbReference type="PROSITE" id="PS51722">
    <property type="entry name" value="G_TR_2"/>
    <property type="match status" value="1"/>
</dbReference>
<dbReference type="AlphaFoldDB" id="A0A2N3ICT0"/>
<dbReference type="PANTHER" id="PTHR43721:SF22">
    <property type="entry name" value="ELONGATION FACTOR TU, MITOCHONDRIAL"/>
    <property type="match status" value="1"/>
</dbReference>
<reference evidence="14 15" key="1">
    <citation type="journal article" date="2017" name="Front. Microbiol.">
        <title>Labilibaculum manganireducens gen. nov., sp. nov. and Labilibaculum filiforme sp. nov., Novel Bacteroidetes Isolated from Subsurface Sediments of the Baltic Sea.</title>
        <authorList>
            <person name="Vandieken V."/>
            <person name="Marshall I.P."/>
            <person name="Niemann H."/>
            <person name="Engelen B."/>
            <person name="Cypionka H."/>
        </authorList>
    </citation>
    <scope>NUCLEOTIDE SEQUENCE [LARGE SCALE GENOMIC DNA]</scope>
    <source>
        <strain evidence="14 15">59.10-2M</strain>
    </source>
</reference>
<feature type="binding site" evidence="12">
    <location>
        <begin position="19"/>
        <end position="26"/>
    </location>
    <ligand>
        <name>GTP</name>
        <dbReference type="ChEBI" id="CHEBI:37565"/>
    </ligand>
</feature>
<comment type="function">
    <text evidence="9">May play an important regulatory role in cell growth and in the bacterial response to nutrient deprivation.</text>
</comment>
<dbReference type="InterPro" id="IPR031157">
    <property type="entry name" value="G_TR_CS"/>
</dbReference>
<dbReference type="EMBL" id="MVDE01000005">
    <property type="protein sequence ID" value="PKQ68142.1"/>
    <property type="molecule type" value="Genomic_DNA"/>
</dbReference>
<dbReference type="Gene3D" id="3.40.50.300">
    <property type="entry name" value="P-loop containing nucleotide triphosphate hydrolases"/>
    <property type="match status" value="1"/>
</dbReference>
<comment type="caution">
    <text evidence="14">The sequence shown here is derived from an EMBL/GenBank/DDBJ whole genome shotgun (WGS) entry which is preliminary data.</text>
</comment>
<dbReference type="InterPro" id="IPR004160">
    <property type="entry name" value="Transl_elong_EFTu/EF1A_C"/>
</dbReference>
<dbReference type="NCBIfam" id="TIGR00231">
    <property type="entry name" value="small_GTP"/>
    <property type="match status" value="1"/>
</dbReference>
<sequence>MAKEHFDRSKPHVNIGTIGHVDHGKTTLTAAITTVLAKKGYCEIKSFDSIDNAPEEKERGITINTAHVEYSTENRHYAHVDCPGHADYVKNMVTGAAQMDGAILVCAATDGPMPQTREHILLARQVNVPKMVVFLNKVDMVDDEEMLELVEMEVRELLDFYEFDGDNTPIIAGSALGGLNGEPEWEEKILELMAAVDSWIPLPPRDVDKPFLMPIEDVFSITGRGTVATGRIETGIVKTGEELQIIGLGAEGMKTVCTGVEMFRKILDEGQAGDNVGLLLRGIEKSSIKRGMVICHPKTITPHTKIKAEIYVLKKEEGGRHTPFHNKYRPQFYIRTLDVTGEITLPEGVEMVMPGDNVTINVELITPVACSIGLRFAMREGGRTVGAGQITEIIE</sequence>
<dbReference type="Pfam" id="PF03144">
    <property type="entry name" value="GTP_EFTU_D2"/>
    <property type="match status" value="1"/>
</dbReference>
<proteinExistence type="inferred from homology"/>
<dbReference type="SUPFAM" id="SSF50447">
    <property type="entry name" value="Translation proteins"/>
    <property type="match status" value="1"/>
</dbReference>
<feature type="binding site" evidence="12">
    <location>
        <begin position="81"/>
        <end position="85"/>
    </location>
    <ligand>
        <name>GTP</name>
        <dbReference type="ChEBI" id="CHEBI:37565"/>
    </ligand>
</feature>
<dbReference type="NCBIfam" id="NF009373">
    <property type="entry name" value="PRK12736.1"/>
    <property type="match status" value="1"/>
</dbReference>
<evidence type="ECO:0000259" key="13">
    <source>
        <dbReference type="PROSITE" id="PS51722"/>
    </source>
</evidence>
<dbReference type="InterPro" id="IPR033720">
    <property type="entry name" value="EFTU_2"/>
</dbReference>
<comment type="function">
    <text evidence="12">GTP hydrolase that promotes the GTP-dependent binding of aminoacyl-tRNA to the A-site of ribosomes during protein biosynthesis.</text>
</comment>
<evidence type="ECO:0000256" key="11">
    <source>
        <dbReference type="ARBA" id="ARBA00064283"/>
    </source>
</evidence>
<keyword evidence="4 12" id="KW-0251">Elongation factor</keyword>
<dbReference type="InterPro" id="IPR050055">
    <property type="entry name" value="EF-Tu_GTPase"/>
</dbReference>
<dbReference type="InterPro" id="IPR004161">
    <property type="entry name" value="EFTu-like_2"/>
</dbReference>
<keyword evidence="12" id="KW-0479">Metal-binding</keyword>
<feature type="binding site" evidence="12">
    <location>
        <position position="26"/>
    </location>
    <ligand>
        <name>Mg(2+)</name>
        <dbReference type="ChEBI" id="CHEBI:18420"/>
    </ligand>
</feature>
<comment type="catalytic activity">
    <reaction evidence="12">
        <text>GTP + H2O = GDP + phosphate + H(+)</text>
        <dbReference type="Rhea" id="RHEA:19669"/>
        <dbReference type="ChEBI" id="CHEBI:15377"/>
        <dbReference type="ChEBI" id="CHEBI:15378"/>
        <dbReference type="ChEBI" id="CHEBI:37565"/>
        <dbReference type="ChEBI" id="CHEBI:43474"/>
        <dbReference type="ChEBI" id="CHEBI:58189"/>
        <dbReference type="EC" id="3.6.5.3"/>
    </reaction>
</comment>
<dbReference type="CDD" id="cd01884">
    <property type="entry name" value="EF_Tu"/>
    <property type="match status" value="1"/>
</dbReference>
<evidence type="ECO:0000256" key="5">
    <source>
        <dbReference type="ARBA" id="ARBA00022801"/>
    </source>
</evidence>
<keyword evidence="3 12" id="KW-0547">Nucleotide-binding</keyword>
<evidence type="ECO:0000256" key="2">
    <source>
        <dbReference type="ARBA" id="ARBA00022490"/>
    </source>
</evidence>
<accession>A0A2N3ICT0</accession>
<evidence type="ECO:0000256" key="10">
    <source>
        <dbReference type="ARBA" id="ARBA00063778"/>
    </source>
</evidence>
<dbReference type="Proteomes" id="UP000233618">
    <property type="component" value="Unassembled WGS sequence"/>
</dbReference>
<dbReference type="GO" id="GO:0003746">
    <property type="term" value="F:translation elongation factor activity"/>
    <property type="evidence" value="ECO:0007669"/>
    <property type="project" value="UniProtKB-UniRule"/>
</dbReference>
<comment type="similarity">
    <text evidence="1 12">Belongs to the TRAFAC class translation factor GTPase superfamily. Classic translation factor GTPase family. EF-Tu/EF-1A subfamily.</text>
</comment>
<evidence type="ECO:0000256" key="4">
    <source>
        <dbReference type="ARBA" id="ARBA00022768"/>
    </source>
</evidence>
<dbReference type="GO" id="GO:0003924">
    <property type="term" value="F:GTPase activity"/>
    <property type="evidence" value="ECO:0007669"/>
    <property type="project" value="UniProtKB-UniRule"/>
</dbReference>
<evidence type="ECO:0000256" key="3">
    <source>
        <dbReference type="ARBA" id="ARBA00022741"/>
    </source>
</evidence>
<dbReference type="RefSeq" id="WP_101308775.1">
    <property type="nucleotide sequence ID" value="NZ_CAXXEE010000003.1"/>
</dbReference>
<dbReference type="InterPro" id="IPR027417">
    <property type="entry name" value="P-loop_NTPase"/>
</dbReference>
<dbReference type="HAMAP" id="MF_00118_B">
    <property type="entry name" value="EF_Tu_B"/>
    <property type="match status" value="1"/>
</dbReference>
<dbReference type="Gene3D" id="2.40.30.10">
    <property type="entry name" value="Translation factors"/>
    <property type="match status" value="2"/>
</dbReference>
<dbReference type="GO" id="GO:0000287">
    <property type="term" value="F:magnesium ion binding"/>
    <property type="evidence" value="ECO:0007669"/>
    <property type="project" value="UniProtKB-UniRule"/>
</dbReference>
<keyword evidence="12" id="KW-0460">Magnesium</keyword>
<dbReference type="FunFam" id="2.40.30.10:FF:000001">
    <property type="entry name" value="Elongation factor Tu"/>
    <property type="match status" value="1"/>
</dbReference>
<dbReference type="InterPro" id="IPR004541">
    <property type="entry name" value="Transl_elong_EFTu/EF1A_bac/org"/>
</dbReference>
<keyword evidence="2 12" id="KW-0963">Cytoplasm</keyword>
<dbReference type="Pfam" id="PF00009">
    <property type="entry name" value="GTP_EFTU"/>
    <property type="match status" value="1"/>
</dbReference>
<name>A0A2N3ICT0_9BACT</name>
<comment type="subunit">
    <text evidence="10">Monomer. Heterotetramer composed of two EF-Ts.EF-Tu dimer complexes.</text>
</comment>
<evidence type="ECO:0000256" key="7">
    <source>
        <dbReference type="ARBA" id="ARBA00023134"/>
    </source>
</evidence>
<dbReference type="CDD" id="cd03707">
    <property type="entry name" value="EFTU_III"/>
    <property type="match status" value="1"/>
</dbReference>
<dbReference type="FunFam" id="3.40.50.300:FF:000003">
    <property type="entry name" value="Elongation factor Tu"/>
    <property type="match status" value="1"/>
</dbReference>
<evidence type="ECO:0000256" key="8">
    <source>
        <dbReference type="ARBA" id="ARBA00029554"/>
    </source>
</evidence>
<comment type="subcellular location">
    <subcellularLocation>
        <location evidence="12">Cytoplasm</location>
    </subcellularLocation>
</comment>
<evidence type="ECO:0000256" key="6">
    <source>
        <dbReference type="ARBA" id="ARBA00022917"/>
    </source>
</evidence>
<dbReference type="NCBIfam" id="TIGR00485">
    <property type="entry name" value="EF-Tu"/>
    <property type="match status" value="1"/>
</dbReference>
<dbReference type="InterPro" id="IPR000795">
    <property type="entry name" value="T_Tr_GTP-bd_dom"/>
</dbReference>
<evidence type="ECO:0000313" key="15">
    <source>
        <dbReference type="Proteomes" id="UP000233618"/>
    </source>
</evidence>
<dbReference type="NCBIfam" id="NF009372">
    <property type="entry name" value="PRK12735.1"/>
    <property type="match status" value="1"/>
</dbReference>
<dbReference type="NCBIfam" id="NF000766">
    <property type="entry name" value="PRK00049.1"/>
    <property type="match status" value="1"/>
</dbReference>
<dbReference type="InterPro" id="IPR041709">
    <property type="entry name" value="EF-Tu_GTP-bd"/>
</dbReference>
<feature type="binding site" evidence="12">
    <location>
        <begin position="136"/>
        <end position="139"/>
    </location>
    <ligand>
        <name>GTP</name>
        <dbReference type="ChEBI" id="CHEBI:37565"/>
    </ligand>
</feature>
<dbReference type="CDD" id="cd03697">
    <property type="entry name" value="EFTU_II"/>
    <property type="match status" value="1"/>
</dbReference>
<dbReference type="InterPro" id="IPR009001">
    <property type="entry name" value="Transl_elong_EF1A/Init_IF2_C"/>
</dbReference>
<dbReference type="SUPFAM" id="SSF52540">
    <property type="entry name" value="P-loop containing nucleoside triphosphate hydrolases"/>
    <property type="match status" value="1"/>
</dbReference>
<dbReference type="PANTHER" id="PTHR43721">
    <property type="entry name" value="ELONGATION FACTOR TU-RELATED"/>
    <property type="match status" value="1"/>
</dbReference>
<dbReference type="EC" id="3.6.5.3" evidence="12"/>
<evidence type="ECO:0000313" key="14">
    <source>
        <dbReference type="EMBL" id="PKQ68142.1"/>
    </source>
</evidence>
<dbReference type="GO" id="GO:0005525">
    <property type="term" value="F:GTP binding"/>
    <property type="evidence" value="ECO:0007669"/>
    <property type="project" value="UniProtKB-UniRule"/>
</dbReference>
<evidence type="ECO:0000256" key="1">
    <source>
        <dbReference type="ARBA" id="ARBA00007249"/>
    </source>
</evidence>
<dbReference type="PROSITE" id="PS00301">
    <property type="entry name" value="G_TR_1"/>
    <property type="match status" value="1"/>
</dbReference>
<dbReference type="InterPro" id="IPR009000">
    <property type="entry name" value="Transl_B-barrel_sf"/>
</dbReference>
<keyword evidence="6 12" id="KW-0648">Protein biosynthesis</keyword>
<protein>
    <recommendedName>
        <fullName evidence="8 12">Elongation factor Tu</fullName>
        <shortName evidence="12">EF-Tu</shortName>
        <ecNumber evidence="12">3.6.5.3</ecNumber>
    </recommendedName>
</protein>
<dbReference type="InterPro" id="IPR005225">
    <property type="entry name" value="Small_GTP-bd"/>
</dbReference>
<gene>
    <name evidence="12" type="primary">tuf</name>
    <name evidence="14" type="ORF">BZG01_05150</name>
</gene>
<keyword evidence="15" id="KW-1185">Reference proteome</keyword>
<organism evidence="14 15">
    <name type="scientific">Labilibaculum manganireducens</name>
    <dbReference type="NCBI Taxonomy" id="1940525"/>
    <lineage>
        <taxon>Bacteria</taxon>
        <taxon>Pseudomonadati</taxon>
        <taxon>Bacteroidota</taxon>
        <taxon>Bacteroidia</taxon>
        <taxon>Marinilabiliales</taxon>
        <taxon>Marinifilaceae</taxon>
        <taxon>Labilibaculum</taxon>
    </lineage>
</organism>
<dbReference type="Pfam" id="PF03143">
    <property type="entry name" value="GTP_EFTU_D3"/>
    <property type="match status" value="1"/>
</dbReference>
<evidence type="ECO:0000256" key="9">
    <source>
        <dbReference type="ARBA" id="ARBA00058140"/>
    </source>
</evidence>
<dbReference type="GO" id="GO:0005829">
    <property type="term" value="C:cytosol"/>
    <property type="evidence" value="ECO:0007669"/>
    <property type="project" value="TreeGrafter"/>
</dbReference>
<dbReference type="PRINTS" id="PR00315">
    <property type="entry name" value="ELONGATNFCT"/>
</dbReference>